<reference evidence="2" key="1">
    <citation type="submission" date="2014-09" db="EMBL/GenBank/DDBJ databases">
        <authorList>
            <person name="Magalhaes I.L.F."/>
            <person name="Oliveira U."/>
            <person name="Santos F.R."/>
            <person name="Vidigal T.H.D.A."/>
            <person name="Brescovit A.D."/>
            <person name="Santos A.J."/>
        </authorList>
    </citation>
    <scope>NUCLEOTIDE SEQUENCE</scope>
    <source>
        <tissue evidence="2">Shoot tissue taken approximately 20 cm above the soil surface</tissue>
    </source>
</reference>
<evidence type="ECO:0000313" key="2">
    <source>
        <dbReference type="EMBL" id="JAD72255.1"/>
    </source>
</evidence>
<dbReference type="EMBL" id="GBRH01225640">
    <property type="protein sequence ID" value="JAD72255.1"/>
    <property type="molecule type" value="Transcribed_RNA"/>
</dbReference>
<dbReference type="AlphaFoldDB" id="A0A0A9CFU7"/>
<reference evidence="2" key="2">
    <citation type="journal article" date="2015" name="Data Brief">
        <title>Shoot transcriptome of the giant reed, Arundo donax.</title>
        <authorList>
            <person name="Barrero R.A."/>
            <person name="Guerrero F.D."/>
            <person name="Moolhuijzen P."/>
            <person name="Goolsby J.A."/>
            <person name="Tidwell J."/>
            <person name="Bellgard S.E."/>
            <person name="Bellgard M.I."/>
        </authorList>
    </citation>
    <scope>NUCLEOTIDE SEQUENCE</scope>
    <source>
        <tissue evidence="2">Shoot tissue taken approximately 20 cm above the soil surface</tissue>
    </source>
</reference>
<accession>A0A0A9CFU7</accession>
<name>A0A0A9CFU7_ARUDO</name>
<feature type="region of interest" description="Disordered" evidence="1">
    <location>
        <begin position="178"/>
        <end position="206"/>
    </location>
</feature>
<sequence>MSRRRRLEEAKPRGTTRHERARARASLQRWRVPVLAPPEAVHGEVELGGGEEEVHGLRGAEQRHNVPHRLQPQRVRHLQHQLHPVLLRLHLLLHPLRVHPAAAGELHHLRRRQRFLRAGGGVVDLTFPLDGAALQLVGGLELLGAEVTEVGLEAGAVEEGGELVLELHAGLGVQQVERGGGAPAAAPEEEVLGGGGPGRGEHAEHV</sequence>
<evidence type="ECO:0000256" key="1">
    <source>
        <dbReference type="SAM" id="MobiDB-lite"/>
    </source>
</evidence>
<proteinExistence type="predicted"/>
<feature type="compositionally biased region" description="Basic and acidic residues" evidence="1">
    <location>
        <begin position="1"/>
        <end position="18"/>
    </location>
</feature>
<protein>
    <submittedName>
        <fullName evidence="2">Uncharacterized protein</fullName>
    </submittedName>
</protein>
<organism evidence="2">
    <name type="scientific">Arundo donax</name>
    <name type="common">Giant reed</name>
    <name type="synonym">Donax arundinaceus</name>
    <dbReference type="NCBI Taxonomy" id="35708"/>
    <lineage>
        <taxon>Eukaryota</taxon>
        <taxon>Viridiplantae</taxon>
        <taxon>Streptophyta</taxon>
        <taxon>Embryophyta</taxon>
        <taxon>Tracheophyta</taxon>
        <taxon>Spermatophyta</taxon>
        <taxon>Magnoliopsida</taxon>
        <taxon>Liliopsida</taxon>
        <taxon>Poales</taxon>
        <taxon>Poaceae</taxon>
        <taxon>PACMAD clade</taxon>
        <taxon>Arundinoideae</taxon>
        <taxon>Arundineae</taxon>
        <taxon>Arundo</taxon>
    </lineage>
</organism>
<feature type="region of interest" description="Disordered" evidence="1">
    <location>
        <begin position="1"/>
        <end position="24"/>
    </location>
</feature>